<comment type="caution">
    <text evidence="3">The sequence shown here is derived from an EMBL/GenBank/DDBJ whole genome shotgun (WGS) entry which is preliminary data.</text>
</comment>
<dbReference type="PANTHER" id="PTHR42957">
    <property type="entry name" value="HELICASE MJ1565-RELATED"/>
    <property type="match status" value="1"/>
</dbReference>
<proteinExistence type="predicted"/>
<feature type="compositionally biased region" description="Polar residues" evidence="1">
    <location>
        <begin position="20"/>
        <end position="50"/>
    </location>
</feature>
<reference evidence="3" key="1">
    <citation type="submission" date="2020-10" db="EMBL/GenBank/DDBJ databases">
        <authorList>
            <person name="Gilroy R."/>
        </authorList>
    </citation>
    <scope>NUCLEOTIDE SEQUENCE</scope>
    <source>
        <strain evidence="3">17213</strain>
    </source>
</reference>
<dbReference type="Proteomes" id="UP000823631">
    <property type="component" value="Unassembled WGS sequence"/>
</dbReference>
<dbReference type="SUPFAM" id="SSF52540">
    <property type="entry name" value="P-loop containing nucleoside triphosphate hydrolases"/>
    <property type="match status" value="1"/>
</dbReference>
<feature type="compositionally biased region" description="Basic and acidic residues" evidence="1">
    <location>
        <begin position="1"/>
        <end position="11"/>
    </location>
</feature>
<dbReference type="InterPro" id="IPR027417">
    <property type="entry name" value="P-loop_NTPase"/>
</dbReference>
<dbReference type="Gene3D" id="3.40.50.300">
    <property type="entry name" value="P-loop containing nucleotide triphosphate hydrolases"/>
    <property type="match status" value="2"/>
</dbReference>
<evidence type="ECO:0000256" key="1">
    <source>
        <dbReference type="SAM" id="MobiDB-lite"/>
    </source>
</evidence>
<organism evidence="3 4">
    <name type="scientific">Candidatus Avisuccinivibrio stercorigallinarum</name>
    <dbReference type="NCBI Taxonomy" id="2840704"/>
    <lineage>
        <taxon>Bacteria</taxon>
        <taxon>Pseudomonadati</taxon>
        <taxon>Pseudomonadota</taxon>
        <taxon>Gammaproteobacteria</taxon>
        <taxon>Aeromonadales</taxon>
        <taxon>Succinivibrionaceae</taxon>
        <taxon>Succinivibrionaceae incertae sedis</taxon>
        <taxon>Candidatus Avisuccinivibrio</taxon>
    </lineage>
</organism>
<feature type="domain" description="Helicase HerA central" evidence="2">
    <location>
        <begin position="267"/>
        <end position="499"/>
    </location>
</feature>
<dbReference type="EMBL" id="JADINH010000037">
    <property type="protein sequence ID" value="MBO8415179.1"/>
    <property type="molecule type" value="Genomic_DNA"/>
</dbReference>
<evidence type="ECO:0000259" key="2">
    <source>
        <dbReference type="Pfam" id="PF01935"/>
    </source>
</evidence>
<gene>
    <name evidence="3" type="ORF">IAB19_02225</name>
</gene>
<feature type="region of interest" description="Disordered" evidence="1">
    <location>
        <begin position="132"/>
        <end position="157"/>
    </location>
</feature>
<dbReference type="InterPro" id="IPR002789">
    <property type="entry name" value="HerA_central"/>
</dbReference>
<dbReference type="Pfam" id="PF01935">
    <property type="entry name" value="DUF87"/>
    <property type="match status" value="1"/>
</dbReference>
<dbReference type="AlphaFoldDB" id="A0A9D9GST9"/>
<protein>
    <submittedName>
        <fullName evidence="3">DUF87 domain-containing protein</fullName>
    </submittedName>
</protein>
<accession>A0A9D9GST9</accession>
<evidence type="ECO:0000313" key="3">
    <source>
        <dbReference type="EMBL" id="MBO8415179.1"/>
    </source>
</evidence>
<reference evidence="3" key="2">
    <citation type="journal article" date="2021" name="PeerJ">
        <title>Extensive microbial diversity within the chicken gut microbiome revealed by metagenomics and culture.</title>
        <authorList>
            <person name="Gilroy R."/>
            <person name="Ravi A."/>
            <person name="Getino M."/>
            <person name="Pursley I."/>
            <person name="Horton D.L."/>
            <person name="Alikhan N.F."/>
            <person name="Baker D."/>
            <person name="Gharbi K."/>
            <person name="Hall N."/>
            <person name="Watson M."/>
            <person name="Adriaenssens E.M."/>
            <person name="Foster-Nyarko E."/>
            <person name="Jarju S."/>
            <person name="Secka A."/>
            <person name="Antonio M."/>
            <person name="Oren A."/>
            <person name="Chaudhuri R.R."/>
            <person name="La Ragione R."/>
            <person name="Hildebrand F."/>
            <person name="Pallen M.J."/>
        </authorList>
    </citation>
    <scope>NUCLEOTIDE SEQUENCE</scope>
    <source>
        <strain evidence="3">17213</strain>
    </source>
</reference>
<dbReference type="InterPro" id="IPR008571">
    <property type="entry name" value="HerA-like"/>
</dbReference>
<dbReference type="CDD" id="cd01127">
    <property type="entry name" value="TrwB_TraG_TraD_VirD4"/>
    <property type="match status" value="1"/>
</dbReference>
<feature type="region of interest" description="Disordered" evidence="1">
    <location>
        <begin position="550"/>
        <end position="573"/>
    </location>
</feature>
<feature type="region of interest" description="Disordered" evidence="1">
    <location>
        <begin position="1"/>
        <end position="59"/>
    </location>
</feature>
<dbReference type="PANTHER" id="PTHR42957:SF1">
    <property type="entry name" value="HELICASE MJ1565-RELATED"/>
    <property type="match status" value="1"/>
</dbReference>
<evidence type="ECO:0000313" key="4">
    <source>
        <dbReference type="Proteomes" id="UP000823631"/>
    </source>
</evidence>
<sequence>MADAQDHEQIIKAKGRHHAQQPQSVQLQTEEQPDLSQLDNDSGSEQNAVDSNHDAHRSGSEDVLSNFFAEPYIIGRVSAVDTQTIVVRLSSEELMSRVMVGNLAAVKSQLNGQCLIGVVTKIMSAGASDPDEALNTPLDGQVQASGGIGSAAPARSSDGAVNKNLISSSASAGTSSLLFAGAYAKYSAAFDSASTSSGTVNGCNTMVLQLIGTYYSRWGQRSHIFRRSLYAVPSLNAECALLYGGNLRCFMSALSAGSRLENDLPLEVGVYTMDSSTRISLNGNKFLQRHALIAGSTGSGKSWCVASLLEKAAQCRGTNIVLFDLHGEYKTLKGAAFRHFHVAGPEEKARKSSSSQALTSGVPAEAALAPDTKAELNADVGSTPLYLPYWFFNYEDLIAWFIGRSDNNAPLITQVFSREVLKCKQQSAVNSGLTALAAAADKLTSNTPVPYKLDAVLKALDDLDHELVNSQNTSRQKQGPYYGKLTRTINRIKNRREDKRCAFMFLEDSAEENDFGYLLKFCRALLTPAHSAAGSSTELSSEASSLRGAEPSAFASASEETSSSGSSAPDADAPQGGIKIIDLSEVPAELLPMVVSQIARLIFDVQFWTDSAERFPIALFCDEAHLYIPDERSGASERPAFIFERIAKEGRKYGISLVAISQRPSELNRTIISQCSNFVVMHLTNLKDKEVVQNMMPESMAYLVRQLPILEPGEAVFVGDACLLPSRVKLDVPQHKPDSATVDIWSVWSQGCPRDQAKVIDRSVLSLCRQSRFKL</sequence>
<name>A0A9D9GST9_9GAMM</name>